<dbReference type="PANTHER" id="PTHR30371">
    <property type="entry name" value="SEC-INDEPENDENT PROTEIN TRANSLOCASE PROTEIN TATC"/>
    <property type="match status" value="1"/>
</dbReference>
<keyword evidence="5" id="KW-0653">Protein transport</keyword>
<keyword evidence="7" id="KW-1185">Reference proteome</keyword>
<dbReference type="PATRIC" id="fig|768706.3.peg.1285"/>
<comment type="similarity">
    <text evidence="5">Belongs to the TatC family.</text>
</comment>
<dbReference type="Proteomes" id="UP000006346">
    <property type="component" value="Chromosome"/>
</dbReference>
<evidence type="ECO:0000256" key="3">
    <source>
        <dbReference type="ARBA" id="ARBA00022989"/>
    </source>
</evidence>
<dbReference type="PRINTS" id="PR01840">
    <property type="entry name" value="TATCFAMILY"/>
</dbReference>
<dbReference type="GO" id="GO:0009977">
    <property type="term" value="F:proton motive force dependent protein transmembrane transporter activity"/>
    <property type="evidence" value="ECO:0007669"/>
    <property type="project" value="TreeGrafter"/>
</dbReference>
<dbReference type="HAMAP" id="MF_00902">
    <property type="entry name" value="TatC"/>
    <property type="match status" value="1"/>
</dbReference>
<dbReference type="RefSeq" id="WP_014183784.1">
    <property type="nucleotide sequence ID" value="NC_016584.1"/>
</dbReference>
<dbReference type="EMBL" id="CP003108">
    <property type="protein sequence ID" value="AET66963.1"/>
    <property type="molecule type" value="Genomic_DNA"/>
</dbReference>
<dbReference type="KEGG" id="dor:Desor_1301"/>
<dbReference type="OrthoDB" id="9777044at2"/>
<dbReference type="AlphaFoldDB" id="G7WES2"/>
<evidence type="ECO:0000313" key="7">
    <source>
        <dbReference type="Proteomes" id="UP000006346"/>
    </source>
</evidence>
<proteinExistence type="inferred from homology"/>
<feature type="transmembrane region" description="Helical" evidence="5">
    <location>
        <begin position="202"/>
        <end position="218"/>
    </location>
</feature>
<feature type="transmembrane region" description="Helical" evidence="5">
    <location>
        <begin position="224"/>
        <end position="245"/>
    </location>
</feature>
<dbReference type="GO" id="GO:0043953">
    <property type="term" value="P:protein transport by the Tat complex"/>
    <property type="evidence" value="ECO:0007669"/>
    <property type="project" value="UniProtKB-UniRule"/>
</dbReference>
<keyword evidence="4 5" id="KW-0472">Membrane</keyword>
<dbReference type="NCBIfam" id="TIGR00945">
    <property type="entry name" value="tatC"/>
    <property type="match status" value="1"/>
</dbReference>
<organism evidence="6 7">
    <name type="scientific">Desulfosporosinus orientis (strain ATCC 19365 / DSM 765 / NCIMB 8382 / VKM B-1628 / Singapore I)</name>
    <name type="common">Desulfotomaculum orientis</name>
    <dbReference type="NCBI Taxonomy" id="768706"/>
    <lineage>
        <taxon>Bacteria</taxon>
        <taxon>Bacillati</taxon>
        <taxon>Bacillota</taxon>
        <taxon>Clostridia</taxon>
        <taxon>Eubacteriales</taxon>
        <taxon>Desulfitobacteriaceae</taxon>
        <taxon>Desulfosporosinus</taxon>
    </lineage>
</organism>
<evidence type="ECO:0000256" key="4">
    <source>
        <dbReference type="ARBA" id="ARBA00023136"/>
    </source>
</evidence>
<dbReference type="Pfam" id="PF00902">
    <property type="entry name" value="TatC"/>
    <property type="match status" value="1"/>
</dbReference>
<evidence type="ECO:0000256" key="5">
    <source>
        <dbReference type="HAMAP-Rule" id="MF_00902"/>
    </source>
</evidence>
<feature type="transmembrane region" description="Helical" evidence="5">
    <location>
        <begin position="78"/>
        <end position="99"/>
    </location>
</feature>
<feature type="transmembrane region" description="Helical" evidence="5">
    <location>
        <begin position="21"/>
        <end position="43"/>
    </location>
</feature>
<dbReference type="PANTHER" id="PTHR30371:SF0">
    <property type="entry name" value="SEC-INDEPENDENT PROTEIN TRANSLOCASE PROTEIN TATC, CHLOROPLASTIC-RELATED"/>
    <property type="match status" value="1"/>
</dbReference>
<keyword evidence="2 5" id="KW-0812">Transmembrane</keyword>
<sequence>MRRRKRGINEANMPLMEHLIALRKVLVISAYAILIGTVVGWIFSDRMFRYLAAPVAPLKNITFVTTTPMEPMLVKLKVSLIIGVVLSLPIVLWQIWSFVLPALKQNERKYLYLIVPSSVILFLSGASLCFFVVLPIGLKFLLFVGGESITSYTPLLTKTSYLNFLITILLTFGLVFQLPIVLLVLIRLGVVSPKVLATKRRWAILIIVLLAVIVSPTPDLLTQLLMAGPMYLLYEISIWLGYLVARKREKELALK</sequence>
<reference evidence="7" key="1">
    <citation type="submission" date="2011-11" db="EMBL/GenBank/DDBJ databases">
        <title>Complete sequence of Desulfosporosinus orientis DSM 765.</title>
        <authorList>
            <person name="Lucas S."/>
            <person name="Han J."/>
            <person name="Lapidus A."/>
            <person name="Cheng J.-F."/>
            <person name="Goodwin L."/>
            <person name="Pitluck S."/>
            <person name="Peters L."/>
            <person name="Ovchinnikova G."/>
            <person name="Teshima H."/>
            <person name="Detter J.C."/>
            <person name="Han C."/>
            <person name="Tapia R."/>
            <person name="Land M."/>
            <person name="Hauser L."/>
            <person name="Kyrpides N."/>
            <person name="Ivanova N."/>
            <person name="Pagani I."/>
            <person name="Pester M."/>
            <person name="Spring S."/>
            <person name="Ollivier B."/>
            <person name="Rattei T."/>
            <person name="Klenk H.-P."/>
            <person name="Wagner M."/>
            <person name="Loy A."/>
            <person name="Woyke T."/>
        </authorList>
    </citation>
    <scope>NUCLEOTIDE SEQUENCE [LARGE SCALE GENOMIC DNA]</scope>
    <source>
        <strain evidence="7">ATCC 19365 / DSM 765 / NCIMB 8382 / VKM B-1628</strain>
    </source>
</reference>
<keyword evidence="5" id="KW-0811">Translocation</keyword>
<keyword evidence="3 5" id="KW-1133">Transmembrane helix</keyword>
<evidence type="ECO:0000256" key="1">
    <source>
        <dbReference type="ARBA" id="ARBA00004141"/>
    </source>
</evidence>
<dbReference type="STRING" id="768706.Desor_1301"/>
<dbReference type="GO" id="GO:0033281">
    <property type="term" value="C:TAT protein transport complex"/>
    <property type="evidence" value="ECO:0007669"/>
    <property type="project" value="UniProtKB-UniRule"/>
</dbReference>
<feature type="transmembrane region" description="Helical" evidence="5">
    <location>
        <begin position="111"/>
        <end position="144"/>
    </location>
</feature>
<dbReference type="eggNOG" id="COG0805">
    <property type="taxonomic scope" value="Bacteria"/>
</dbReference>
<evidence type="ECO:0000313" key="6">
    <source>
        <dbReference type="EMBL" id="AET66963.1"/>
    </source>
</evidence>
<dbReference type="InterPro" id="IPR002033">
    <property type="entry name" value="TatC"/>
</dbReference>
<evidence type="ECO:0000256" key="2">
    <source>
        <dbReference type="ARBA" id="ARBA00022692"/>
    </source>
</evidence>
<protein>
    <recommendedName>
        <fullName evidence="5">Sec-independent protein translocase protein TatC</fullName>
    </recommendedName>
</protein>
<feature type="transmembrane region" description="Helical" evidence="5">
    <location>
        <begin position="164"/>
        <end position="190"/>
    </location>
</feature>
<dbReference type="HOGENOM" id="CLU_031942_3_3_9"/>
<comment type="subunit">
    <text evidence="5">Forms a complex with TatA.</text>
</comment>
<name>G7WES2_DESOD</name>
<keyword evidence="5" id="KW-0813">Transport</keyword>
<comment type="function">
    <text evidence="5">Part of the twin-arginine translocation (Tat) system that transports large folded proteins containing a characteristic twin-arginine motif in their signal peptide across membranes.</text>
</comment>
<dbReference type="GO" id="GO:0065002">
    <property type="term" value="P:intracellular protein transmembrane transport"/>
    <property type="evidence" value="ECO:0007669"/>
    <property type="project" value="TreeGrafter"/>
</dbReference>
<keyword evidence="5" id="KW-1003">Cell membrane</keyword>
<dbReference type="InterPro" id="IPR019820">
    <property type="entry name" value="Sec-indep_translocase_CS"/>
</dbReference>
<comment type="subcellular location">
    <subcellularLocation>
        <location evidence="5">Cell membrane</location>
        <topology evidence="5">Multi-pass membrane protein</topology>
    </subcellularLocation>
    <subcellularLocation>
        <location evidence="1">Membrane</location>
        <topology evidence="1">Multi-pass membrane protein</topology>
    </subcellularLocation>
</comment>
<gene>
    <name evidence="5" type="primary">tatC</name>
    <name evidence="6" type="ordered locus">Desor_1301</name>
</gene>
<dbReference type="PROSITE" id="PS01218">
    <property type="entry name" value="TATC"/>
    <property type="match status" value="1"/>
</dbReference>
<reference evidence="6 7" key="2">
    <citation type="journal article" date="2012" name="J. Bacteriol.">
        <title>Complete genome sequences of Desulfosporosinus orientis DSM765T, Desulfosporosinus youngiae DSM17734T, Desulfosporosinus meridiei DSM13257T, and Desulfosporosinus acidiphilus DSM22704T.</title>
        <authorList>
            <person name="Pester M."/>
            <person name="Brambilla E."/>
            <person name="Alazard D."/>
            <person name="Rattei T."/>
            <person name="Weinmaier T."/>
            <person name="Han J."/>
            <person name="Lucas S."/>
            <person name="Lapidus A."/>
            <person name="Cheng J.F."/>
            <person name="Goodwin L."/>
            <person name="Pitluck S."/>
            <person name="Peters L."/>
            <person name="Ovchinnikova G."/>
            <person name="Teshima H."/>
            <person name="Detter J.C."/>
            <person name="Han C.S."/>
            <person name="Tapia R."/>
            <person name="Land M.L."/>
            <person name="Hauser L."/>
            <person name="Kyrpides N.C."/>
            <person name="Ivanova N.N."/>
            <person name="Pagani I."/>
            <person name="Huntmann M."/>
            <person name="Wei C.L."/>
            <person name="Davenport K.W."/>
            <person name="Daligault H."/>
            <person name="Chain P.S."/>
            <person name="Chen A."/>
            <person name="Mavromatis K."/>
            <person name="Markowitz V."/>
            <person name="Szeto E."/>
            <person name="Mikhailova N."/>
            <person name="Pati A."/>
            <person name="Wagner M."/>
            <person name="Woyke T."/>
            <person name="Ollivier B."/>
            <person name="Klenk H.P."/>
            <person name="Spring S."/>
            <person name="Loy A."/>
        </authorList>
    </citation>
    <scope>NUCLEOTIDE SEQUENCE [LARGE SCALE GENOMIC DNA]</scope>
    <source>
        <strain evidence="7">ATCC 19365 / DSM 765 / NCIMB 8382 / VKM B-1628</strain>
    </source>
</reference>
<accession>G7WES2</accession>